<dbReference type="KEGG" id="cint:HZF06_10980"/>
<name>A0A7D7A6N8_9CLOT</name>
<protein>
    <submittedName>
        <fullName evidence="2">Uncharacterized protein</fullName>
    </submittedName>
</protein>
<sequence>MVAIVIIIYIIIVFVDQVTLFKNEEKRDFYVSAVMCLISFIIAILLALKIPIYSPAKPIESLVKFFLGKL</sequence>
<evidence type="ECO:0000256" key="1">
    <source>
        <dbReference type="SAM" id="Phobius"/>
    </source>
</evidence>
<feature type="transmembrane region" description="Helical" evidence="1">
    <location>
        <begin position="29"/>
        <end position="48"/>
    </location>
</feature>
<dbReference type="Proteomes" id="UP000512286">
    <property type="component" value="Chromosome"/>
</dbReference>
<evidence type="ECO:0000313" key="2">
    <source>
        <dbReference type="EMBL" id="QLY82078.1"/>
    </source>
</evidence>
<feature type="transmembrane region" description="Helical" evidence="1">
    <location>
        <begin position="6"/>
        <end position="22"/>
    </location>
</feature>
<organism evidence="2 3">
    <name type="scientific">Clostridium intestinale</name>
    <dbReference type="NCBI Taxonomy" id="36845"/>
    <lineage>
        <taxon>Bacteria</taxon>
        <taxon>Bacillati</taxon>
        <taxon>Bacillota</taxon>
        <taxon>Clostridia</taxon>
        <taxon>Eubacteriales</taxon>
        <taxon>Clostridiaceae</taxon>
        <taxon>Clostridium</taxon>
    </lineage>
</organism>
<keyword evidence="1" id="KW-0812">Transmembrane</keyword>
<accession>A0A7D7A6N8</accession>
<dbReference type="AlphaFoldDB" id="A0A7D7A6N8"/>
<proteinExistence type="predicted"/>
<dbReference type="EMBL" id="CP059378">
    <property type="protein sequence ID" value="QLY82078.1"/>
    <property type="molecule type" value="Genomic_DNA"/>
</dbReference>
<evidence type="ECO:0000313" key="3">
    <source>
        <dbReference type="Proteomes" id="UP000512286"/>
    </source>
</evidence>
<dbReference type="RefSeq" id="WP_181603524.1">
    <property type="nucleotide sequence ID" value="NZ_CP059378.1"/>
</dbReference>
<keyword evidence="1" id="KW-1133">Transmembrane helix</keyword>
<keyword evidence="1" id="KW-0472">Membrane</keyword>
<gene>
    <name evidence="2" type="ORF">HZF06_10980</name>
</gene>
<reference evidence="2 3" key="1">
    <citation type="submission" date="2020-07" db="EMBL/GenBank/DDBJ databases">
        <title>Electron transfer.</title>
        <authorList>
            <person name="Huang L."/>
            <person name="Liu X."/>
            <person name="Zhou S."/>
        </authorList>
    </citation>
    <scope>NUCLEOTIDE SEQUENCE [LARGE SCALE GENOMIC DNA]</scope>
    <source>
        <strain evidence="2 3">Lx1</strain>
    </source>
</reference>